<feature type="region of interest" description="Disordered" evidence="2">
    <location>
        <begin position="520"/>
        <end position="580"/>
    </location>
</feature>
<dbReference type="Pfam" id="PF05029">
    <property type="entry name" value="TIMELESS_C"/>
    <property type="match status" value="1"/>
</dbReference>
<dbReference type="Pfam" id="PF26019">
    <property type="entry name" value="HTH_TIMELESS"/>
    <property type="match status" value="2"/>
</dbReference>
<dbReference type="EMBL" id="JARQZJ010000061">
    <property type="protein sequence ID" value="KAK9879043.1"/>
    <property type="molecule type" value="Genomic_DNA"/>
</dbReference>
<sequence>MFRTSAPEYISQFESYNTQNDVAVQQQPIYDENDEEEEDEGGIEFSERDLKFEDFAKRLAHPKIIRAAALALSRFEENSVNTNNCIIKLLHRIAFDCKMYVMLFQVSLFMTFRKIYAMKEMPEYKELVKFSTYILRQFFKIAQENKKIYLETLFWKSTKDAFDVEHGYGSYQEKSSAAARAWTEEEEDEVRRLFMEHKEKQLEDDVVDWVLSNLIDNTRTRRGVFKKMKELYLLTDYKGKKKPRLTSRLQQQWTADEEEQLIELYEQFKEAMDPLDCIMSRLDTPRQKNRIIEKLLVLGVIQDRKEVRKKRVKMGTKSKSGGARHNPRRSDDSSDSDASGDDATRRTTASSNPPRSAGPTKKKKPKKTGVVANVSPRRLAELTLGIMQAGMNEALNWLKESFEDAIEDYEDDADEGIPLVPIMDHAVKAMEDEDFHNLLLALGIAKPSDEQEAYWRIPSDMNLETMKSYQELFRKALENNLTIPEEELQVPVTSEIQDMESSDEDVFAQLRRSTVKVINEEAHEQASGSRDTIKRRRESSSDDIPETGETEALVRKQKPKKKKTRVVESNILNDEENSHQIEEDTNVDEIINVRKSNRRVIDDDDSNNSTTVPELNAERIKGSDSSSDEDIFDKLKKLSNINSSEVESENEIRVKRRRRVFKPEENGTNEGEDLLAVAEEKLKNERRKKNLAKKEKKKKSNSKKNSNDGEKAKTEKKTKKAAPKAPSSTNFKSKEFISSEDDSSDDEESKRRVEEHYEKLLHKDFQENKERKEITSKTLEEENNSSSEDEQVVSKKVTTSDKAKTNEDGMTGSSDENTSDTEENSSNNEPNKENIDTNKTSNNVAVAKPKKLRKVVFSSDDD</sequence>
<feature type="compositionally biased region" description="Basic residues" evidence="2">
    <location>
        <begin position="555"/>
        <end position="564"/>
    </location>
</feature>
<evidence type="ECO:0000259" key="3">
    <source>
        <dbReference type="Pfam" id="PF05029"/>
    </source>
</evidence>
<feature type="region of interest" description="Disordered" evidence="2">
    <location>
        <begin position="308"/>
        <end position="372"/>
    </location>
</feature>
<feature type="compositionally biased region" description="Acidic residues" evidence="2">
    <location>
        <begin position="781"/>
        <end position="791"/>
    </location>
</feature>
<dbReference type="GO" id="GO:0043111">
    <property type="term" value="P:replication fork arrest"/>
    <property type="evidence" value="ECO:0007669"/>
    <property type="project" value="TreeGrafter"/>
</dbReference>
<organism evidence="4 5">
    <name type="scientific">Henosepilachna vigintioctopunctata</name>
    <dbReference type="NCBI Taxonomy" id="420089"/>
    <lineage>
        <taxon>Eukaryota</taxon>
        <taxon>Metazoa</taxon>
        <taxon>Ecdysozoa</taxon>
        <taxon>Arthropoda</taxon>
        <taxon>Hexapoda</taxon>
        <taxon>Insecta</taxon>
        <taxon>Pterygota</taxon>
        <taxon>Neoptera</taxon>
        <taxon>Endopterygota</taxon>
        <taxon>Coleoptera</taxon>
        <taxon>Polyphaga</taxon>
        <taxon>Cucujiformia</taxon>
        <taxon>Coccinelloidea</taxon>
        <taxon>Coccinellidae</taxon>
        <taxon>Epilachninae</taxon>
        <taxon>Epilachnini</taxon>
        <taxon>Henosepilachna</taxon>
    </lineage>
</organism>
<dbReference type="InterPro" id="IPR007725">
    <property type="entry name" value="TIMELESS_C"/>
</dbReference>
<dbReference type="PANTHER" id="PTHR22940">
    <property type="entry name" value="TIMEOUT/TIMELESS-2"/>
    <property type="match status" value="1"/>
</dbReference>
<protein>
    <recommendedName>
        <fullName evidence="3">Timeless C-terminal domain-containing protein</fullName>
    </recommendedName>
</protein>
<proteinExistence type="inferred from homology"/>
<feature type="region of interest" description="Disordered" evidence="2">
    <location>
        <begin position="600"/>
        <end position="850"/>
    </location>
</feature>
<dbReference type="GO" id="GO:0009649">
    <property type="term" value="P:entrainment of circadian clock"/>
    <property type="evidence" value="ECO:0007669"/>
    <property type="project" value="TreeGrafter"/>
</dbReference>
<reference evidence="4 5" key="1">
    <citation type="submission" date="2023-03" db="EMBL/GenBank/DDBJ databases">
        <title>Genome insight into feeding habits of ladybird beetles.</title>
        <authorList>
            <person name="Li H.-S."/>
            <person name="Huang Y.-H."/>
            <person name="Pang H."/>
        </authorList>
    </citation>
    <scope>NUCLEOTIDE SEQUENCE [LARGE SCALE GENOMIC DNA]</scope>
    <source>
        <strain evidence="4">SYSU_2023b</strain>
        <tissue evidence="4">Whole body</tissue>
    </source>
</reference>
<evidence type="ECO:0000313" key="5">
    <source>
        <dbReference type="Proteomes" id="UP001431783"/>
    </source>
</evidence>
<feature type="domain" description="Timeless C-terminal" evidence="3">
    <location>
        <begin position="386"/>
        <end position="466"/>
    </location>
</feature>
<accession>A0AAW1UD28</accession>
<dbReference type="GO" id="GO:0003677">
    <property type="term" value="F:DNA binding"/>
    <property type="evidence" value="ECO:0007669"/>
    <property type="project" value="TreeGrafter"/>
</dbReference>
<feature type="compositionally biased region" description="Basic and acidic residues" evidence="2">
    <location>
        <begin position="748"/>
        <end position="780"/>
    </location>
</feature>
<evidence type="ECO:0000256" key="2">
    <source>
        <dbReference type="SAM" id="MobiDB-lite"/>
    </source>
</evidence>
<comment type="similarity">
    <text evidence="1">Belongs to the timeless family.</text>
</comment>
<feature type="compositionally biased region" description="Acidic residues" evidence="2">
    <location>
        <begin position="738"/>
        <end position="747"/>
    </location>
</feature>
<dbReference type="GO" id="GO:0000076">
    <property type="term" value="P:DNA replication checkpoint signaling"/>
    <property type="evidence" value="ECO:0007669"/>
    <property type="project" value="TreeGrafter"/>
</dbReference>
<dbReference type="AlphaFoldDB" id="A0AAW1UD28"/>
<name>A0AAW1UD28_9CUCU</name>
<dbReference type="InterPro" id="IPR044998">
    <property type="entry name" value="Timeless"/>
</dbReference>
<feature type="compositionally biased region" description="Basic and acidic residues" evidence="2">
    <location>
        <begin position="798"/>
        <end position="807"/>
    </location>
</feature>
<dbReference type="GO" id="GO:0031298">
    <property type="term" value="C:replication fork protection complex"/>
    <property type="evidence" value="ECO:0007669"/>
    <property type="project" value="TreeGrafter"/>
</dbReference>
<evidence type="ECO:0000256" key="1">
    <source>
        <dbReference type="ARBA" id="ARBA00008174"/>
    </source>
</evidence>
<dbReference type="Proteomes" id="UP001431783">
    <property type="component" value="Unassembled WGS sequence"/>
</dbReference>
<dbReference type="GO" id="GO:0006281">
    <property type="term" value="P:DNA repair"/>
    <property type="evidence" value="ECO:0007669"/>
    <property type="project" value="TreeGrafter"/>
</dbReference>
<feature type="compositionally biased region" description="Basic and acidic residues" evidence="2">
    <location>
        <begin position="705"/>
        <end position="715"/>
    </location>
</feature>
<evidence type="ECO:0000313" key="4">
    <source>
        <dbReference type="EMBL" id="KAK9879043.1"/>
    </source>
</evidence>
<feature type="compositionally biased region" description="Basic residues" evidence="2">
    <location>
        <begin position="684"/>
        <end position="702"/>
    </location>
</feature>
<gene>
    <name evidence="4" type="ORF">WA026_003849</name>
</gene>
<comment type="caution">
    <text evidence="4">The sequence shown here is derived from an EMBL/GenBank/DDBJ whole genome shotgun (WGS) entry which is preliminary data.</text>
</comment>
<dbReference type="PANTHER" id="PTHR22940:SF4">
    <property type="entry name" value="PROTEIN TIMELESS HOMOLOG"/>
    <property type="match status" value="1"/>
</dbReference>
<keyword evidence="5" id="KW-1185">Reference proteome</keyword>